<dbReference type="EMBL" id="JACIFO010000002">
    <property type="protein sequence ID" value="MBB4118220.1"/>
    <property type="molecule type" value="Genomic_DNA"/>
</dbReference>
<organism evidence="2 3">
    <name type="scientific">Mesonia hippocampi</name>
    <dbReference type="NCBI Taxonomy" id="1628250"/>
    <lineage>
        <taxon>Bacteria</taxon>
        <taxon>Pseudomonadati</taxon>
        <taxon>Bacteroidota</taxon>
        <taxon>Flavobacteriia</taxon>
        <taxon>Flavobacteriales</taxon>
        <taxon>Flavobacteriaceae</taxon>
        <taxon>Mesonia</taxon>
    </lineage>
</organism>
<evidence type="ECO:0000259" key="1">
    <source>
        <dbReference type="Pfam" id="PF13568"/>
    </source>
</evidence>
<accession>A0A840EML2</accession>
<dbReference type="Pfam" id="PF13568">
    <property type="entry name" value="OMP_b-brl_2"/>
    <property type="match status" value="1"/>
</dbReference>
<protein>
    <recommendedName>
        <fullName evidence="1">Outer membrane protein beta-barrel domain-containing protein</fullName>
    </recommendedName>
</protein>
<name>A0A840EML2_9FLAO</name>
<gene>
    <name evidence="2" type="ORF">GGR32_000494</name>
</gene>
<proteinExistence type="predicted"/>
<reference evidence="2 3" key="1">
    <citation type="submission" date="2020-08" db="EMBL/GenBank/DDBJ databases">
        <title>Genomic Encyclopedia of Type Strains, Phase IV (KMG-IV): sequencing the most valuable type-strain genomes for metagenomic binning, comparative biology and taxonomic classification.</title>
        <authorList>
            <person name="Goeker M."/>
        </authorList>
    </citation>
    <scope>NUCLEOTIDE SEQUENCE [LARGE SCALE GENOMIC DNA]</scope>
    <source>
        <strain evidence="2 3">DSM 29568</strain>
    </source>
</reference>
<feature type="domain" description="Outer membrane protein beta-barrel" evidence="1">
    <location>
        <begin position="61"/>
        <end position="238"/>
    </location>
</feature>
<comment type="caution">
    <text evidence="2">The sequence shown here is derived from an EMBL/GenBank/DDBJ whole genome shotgun (WGS) entry which is preliminary data.</text>
</comment>
<evidence type="ECO:0000313" key="3">
    <source>
        <dbReference type="Proteomes" id="UP000553034"/>
    </source>
</evidence>
<dbReference type="InterPro" id="IPR025665">
    <property type="entry name" value="Beta-barrel_OMP_2"/>
</dbReference>
<evidence type="ECO:0000313" key="2">
    <source>
        <dbReference type="EMBL" id="MBB4118220.1"/>
    </source>
</evidence>
<dbReference type="AlphaFoldDB" id="A0A840EML2"/>
<dbReference type="Proteomes" id="UP000553034">
    <property type="component" value="Unassembled WGS sequence"/>
</dbReference>
<sequence>MYTLIKNIEKLNHILRLKKNNLILLFMFLSLSFSYAQEQDSVIKQPDNKKFKLFENSVDSLYREDQFYFGIMFDLLSKKPKGMRQSGFSGGMQLGYIRDMPINKRRNLAFGAGLGWAINSYGQNLFISEDENNKSVFLVLDKTLVDYSTNRLVTHQLEVPLQFRWRTSTPENANFWRIYSGLRLGYIYYFKSKFKQSGNNVFQTDAKELNRFRYSLELSVGNSGFNFYFLYSLNPLFDSAYVKDTNEAIEIYPIKIGFVIYIL</sequence>
<dbReference type="RefSeq" id="WP_246415160.1">
    <property type="nucleotide sequence ID" value="NZ_JACIFO010000002.1"/>
</dbReference>
<keyword evidence="3" id="KW-1185">Reference proteome</keyword>